<name>A0A4U5TQL6_9FLAO</name>
<dbReference type="EC" id="1.1.1.133" evidence="3 6"/>
<comment type="function">
    <text evidence="6">Catalyzes the reduction of dTDP-6-deoxy-L-lyxo-4-hexulose to yield dTDP-L-rhamnose.</text>
</comment>
<dbReference type="Pfam" id="PF04321">
    <property type="entry name" value="RmlD_sub_bind"/>
    <property type="match status" value="1"/>
</dbReference>
<dbReference type="GO" id="GO:0008831">
    <property type="term" value="F:dTDP-4-dehydrorhamnose reductase activity"/>
    <property type="evidence" value="ECO:0007669"/>
    <property type="project" value="UniProtKB-EC"/>
</dbReference>
<dbReference type="InterPro" id="IPR036291">
    <property type="entry name" value="NAD(P)-bd_dom_sf"/>
</dbReference>
<protein>
    <recommendedName>
        <fullName evidence="4 6">dTDP-4-dehydrorhamnose reductase</fullName>
        <ecNumber evidence="3 6">1.1.1.133</ecNumber>
    </recommendedName>
</protein>
<accession>A0A4U5TQL6</accession>
<evidence type="ECO:0000256" key="5">
    <source>
        <dbReference type="ARBA" id="ARBA00048200"/>
    </source>
</evidence>
<dbReference type="Proteomes" id="UP000306552">
    <property type="component" value="Unassembled WGS sequence"/>
</dbReference>
<evidence type="ECO:0000256" key="1">
    <source>
        <dbReference type="ARBA" id="ARBA00004781"/>
    </source>
</evidence>
<evidence type="ECO:0000256" key="2">
    <source>
        <dbReference type="ARBA" id="ARBA00010944"/>
    </source>
</evidence>
<evidence type="ECO:0000313" key="8">
    <source>
        <dbReference type="EMBL" id="TKS56500.1"/>
    </source>
</evidence>
<keyword evidence="6" id="KW-0560">Oxidoreductase</keyword>
<dbReference type="GO" id="GO:0019305">
    <property type="term" value="P:dTDP-rhamnose biosynthetic process"/>
    <property type="evidence" value="ECO:0007669"/>
    <property type="project" value="UniProtKB-UniPathway"/>
</dbReference>
<dbReference type="Gene3D" id="3.90.25.10">
    <property type="entry name" value="UDP-galactose 4-epimerase, domain 1"/>
    <property type="match status" value="1"/>
</dbReference>
<feature type="domain" description="RmlD-like substrate binding" evidence="7">
    <location>
        <begin position="3"/>
        <end position="223"/>
    </location>
</feature>
<dbReference type="PANTHER" id="PTHR10491:SF4">
    <property type="entry name" value="METHIONINE ADENOSYLTRANSFERASE 2 SUBUNIT BETA"/>
    <property type="match status" value="1"/>
</dbReference>
<dbReference type="InterPro" id="IPR005913">
    <property type="entry name" value="dTDP_dehydrorham_reduct"/>
</dbReference>
<dbReference type="Gene3D" id="3.40.50.720">
    <property type="entry name" value="NAD(P)-binding Rossmann-like Domain"/>
    <property type="match status" value="1"/>
</dbReference>
<comment type="catalytic activity">
    <reaction evidence="5">
        <text>dTDP-beta-L-rhamnose + NADP(+) = dTDP-4-dehydro-beta-L-rhamnose + NADPH + H(+)</text>
        <dbReference type="Rhea" id="RHEA:21796"/>
        <dbReference type="ChEBI" id="CHEBI:15378"/>
        <dbReference type="ChEBI" id="CHEBI:57510"/>
        <dbReference type="ChEBI" id="CHEBI:57783"/>
        <dbReference type="ChEBI" id="CHEBI:58349"/>
        <dbReference type="ChEBI" id="CHEBI:62830"/>
        <dbReference type="EC" id="1.1.1.133"/>
    </reaction>
</comment>
<organism evidence="8 9">
    <name type="scientific">Mesohalobacter halotolerans</name>
    <dbReference type="NCBI Taxonomy" id="1883405"/>
    <lineage>
        <taxon>Bacteria</taxon>
        <taxon>Pseudomonadati</taxon>
        <taxon>Bacteroidota</taxon>
        <taxon>Flavobacteriia</taxon>
        <taxon>Flavobacteriales</taxon>
        <taxon>Flavobacteriaceae</taxon>
        <taxon>Mesohalobacter</taxon>
    </lineage>
</organism>
<dbReference type="GO" id="GO:0048270">
    <property type="term" value="F:methionine adenosyltransferase regulator activity"/>
    <property type="evidence" value="ECO:0007669"/>
    <property type="project" value="TreeGrafter"/>
</dbReference>
<keyword evidence="6" id="KW-0521">NADP</keyword>
<evidence type="ECO:0000256" key="3">
    <source>
        <dbReference type="ARBA" id="ARBA00012929"/>
    </source>
</evidence>
<evidence type="ECO:0000256" key="4">
    <source>
        <dbReference type="ARBA" id="ARBA00017099"/>
    </source>
</evidence>
<dbReference type="AlphaFoldDB" id="A0A4U5TQL6"/>
<comment type="similarity">
    <text evidence="2 6">Belongs to the dTDP-4-dehydrorhamnose reductase family.</text>
</comment>
<dbReference type="InterPro" id="IPR029903">
    <property type="entry name" value="RmlD-like-bd"/>
</dbReference>
<dbReference type="UniPathway" id="UPA00124"/>
<dbReference type="SUPFAM" id="SSF51735">
    <property type="entry name" value="NAD(P)-binding Rossmann-fold domains"/>
    <property type="match status" value="1"/>
</dbReference>
<evidence type="ECO:0000313" key="9">
    <source>
        <dbReference type="Proteomes" id="UP000306552"/>
    </source>
</evidence>
<evidence type="ECO:0000259" key="7">
    <source>
        <dbReference type="Pfam" id="PF04321"/>
    </source>
</evidence>
<proteinExistence type="inferred from homology"/>
<dbReference type="GO" id="GO:0048269">
    <property type="term" value="C:methionine adenosyltransferase complex"/>
    <property type="evidence" value="ECO:0007669"/>
    <property type="project" value="TreeGrafter"/>
</dbReference>
<dbReference type="OrthoDB" id="1415031at2"/>
<reference evidence="8 9" key="1">
    <citation type="submission" date="2019-04" db="EMBL/GenBank/DDBJ databases">
        <title>Psychroflexus halotolerans sp. nov., isolated from a marine solar saltern.</title>
        <authorList>
            <person name="Feng X."/>
        </authorList>
    </citation>
    <scope>NUCLEOTIDE SEQUENCE [LARGE SCALE GENOMIC DNA]</scope>
    <source>
        <strain evidence="8 9">WDS2C27</strain>
    </source>
</reference>
<keyword evidence="9" id="KW-1185">Reference proteome</keyword>
<dbReference type="EMBL" id="SWMU01000002">
    <property type="protein sequence ID" value="TKS56500.1"/>
    <property type="molecule type" value="Genomic_DNA"/>
</dbReference>
<dbReference type="GO" id="GO:0006556">
    <property type="term" value="P:S-adenosylmethionine biosynthetic process"/>
    <property type="evidence" value="ECO:0007669"/>
    <property type="project" value="TreeGrafter"/>
</dbReference>
<gene>
    <name evidence="8" type="ORF">FCN74_05540</name>
</gene>
<comment type="caution">
    <text evidence="8">The sequence shown here is derived from an EMBL/GenBank/DDBJ whole genome shotgun (WGS) entry which is preliminary data.</text>
</comment>
<sequence length="271" mass="31504">MLRIFIIGASGFLGQALFKELNPYFDVFGTYFTSQKSYNSNRRYYQWNVESEPLTPILNDIKPDIVITSFKGAFPAQVEAYQELISYVVRHRKKLMFISTSNVFDAFTNYPSYEYDKTLSGSIYGRFLIKIENALLRLPNAYYNILRLPMVFGKTSPRLQEILKLHKLNEAIDVFPKVIINATTEKKICQQMHYIINQSLQGVFHLGSTDVIHHKDLIEDICEVNVLEDPIFRNNYQSNLDRYLALLPKHNKLPDNYQISIQDVIKSSKIL</sequence>
<evidence type="ECO:0000256" key="6">
    <source>
        <dbReference type="RuleBase" id="RU364082"/>
    </source>
</evidence>
<dbReference type="PANTHER" id="PTHR10491">
    <property type="entry name" value="DTDP-4-DEHYDRORHAMNOSE REDUCTASE"/>
    <property type="match status" value="1"/>
</dbReference>
<comment type="pathway">
    <text evidence="1 6">Carbohydrate biosynthesis; dTDP-L-rhamnose biosynthesis.</text>
</comment>